<gene>
    <name evidence="2" type="ORF">AKJ09_07440</name>
</gene>
<dbReference type="Gene3D" id="3.60.40.10">
    <property type="entry name" value="PPM-type phosphatase domain"/>
    <property type="match status" value="1"/>
</dbReference>
<dbReference type="AlphaFoldDB" id="A0A0K1Q551"/>
<feature type="domain" description="PPM-type phosphatase" evidence="1">
    <location>
        <begin position="38"/>
        <end position="290"/>
    </location>
</feature>
<keyword evidence="3" id="KW-1185">Reference proteome</keyword>
<dbReference type="Pfam" id="PF13672">
    <property type="entry name" value="PP2C_2"/>
    <property type="match status" value="1"/>
</dbReference>
<dbReference type="InterPro" id="IPR015655">
    <property type="entry name" value="PP2C"/>
</dbReference>
<sequence>MATWYLVTSSFSREAGSPIARVHGSRMIHRMEGRLVRAIGKTDVGLVRETNEDAFALVDLSTGQRWQGRHPTEWRTTPSGVLLVVSDGMGGARAGEIASALSVEGVLEGMLQGAKRGRPDGETLRRVIEQASHRVHEAGKRRPDRRGMGATMTAVLLTGDTAFVAQIGDSRAYLLRDGEIGQITHDQSYVQMLVDAGVMTPEEATLSPRRNIILQVMGQEVVRVVLGRIDVRPGDRLILCSDGLTNVVSDDALNEAAGAPAELVRASEDLIGRTLDEGAPDNVTVIVAEVR</sequence>
<evidence type="ECO:0000313" key="3">
    <source>
        <dbReference type="Proteomes" id="UP000064967"/>
    </source>
</evidence>
<reference evidence="2 3" key="1">
    <citation type="submission" date="2015-08" db="EMBL/GenBank/DDBJ databases">
        <authorList>
            <person name="Babu N.S."/>
            <person name="Beckwith C.J."/>
            <person name="Beseler K.G."/>
            <person name="Brison A."/>
            <person name="Carone J.V."/>
            <person name="Caskin T.P."/>
            <person name="Diamond M."/>
            <person name="Durham M.E."/>
            <person name="Foxe J.M."/>
            <person name="Go M."/>
            <person name="Henderson B.A."/>
            <person name="Jones I.B."/>
            <person name="McGettigan J.A."/>
            <person name="Micheletti S.J."/>
            <person name="Nasrallah M.E."/>
            <person name="Ortiz D."/>
            <person name="Piller C.R."/>
            <person name="Privatt S.R."/>
            <person name="Schneider S.L."/>
            <person name="Sharp S."/>
            <person name="Smith T.C."/>
            <person name="Stanton J.D."/>
            <person name="Ullery H.E."/>
            <person name="Wilson R.J."/>
            <person name="Serrano M.G."/>
            <person name="Buck G."/>
            <person name="Lee V."/>
            <person name="Wang Y."/>
            <person name="Carvalho R."/>
            <person name="Voegtly L."/>
            <person name="Shi R."/>
            <person name="Duckworth R."/>
            <person name="Johnson A."/>
            <person name="Loviza R."/>
            <person name="Walstead R."/>
            <person name="Shah Z."/>
            <person name="Kiflezghi M."/>
            <person name="Wade K."/>
            <person name="Ball S.L."/>
            <person name="Bradley K.W."/>
            <person name="Asai D.J."/>
            <person name="Bowman C.A."/>
            <person name="Russell D.A."/>
            <person name="Pope W.H."/>
            <person name="Jacobs-Sera D."/>
            <person name="Hendrix R.W."/>
            <person name="Hatfull G.F."/>
        </authorList>
    </citation>
    <scope>NUCLEOTIDE SEQUENCE [LARGE SCALE GENOMIC DNA]</scope>
    <source>
        <strain evidence="2 3">DSM 27648</strain>
    </source>
</reference>
<protein>
    <submittedName>
        <fullName evidence="2">Serine/threonine phosphatase PrpC</fullName>
    </submittedName>
</protein>
<proteinExistence type="predicted"/>
<dbReference type="InterPro" id="IPR001932">
    <property type="entry name" value="PPM-type_phosphatase-like_dom"/>
</dbReference>
<dbReference type="CDD" id="cd00143">
    <property type="entry name" value="PP2Cc"/>
    <property type="match status" value="1"/>
</dbReference>
<dbReference type="STRING" id="1391654.AKJ09_07440"/>
<dbReference type="SMART" id="SM00331">
    <property type="entry name" value="PP2C_SIG"/>
    <property type="match status" value="1"/>
</dbReference>
<evidence type="ECO:0000259" key="1">
    <source>
        <dbReference type="PROSITE" id="PS51746"/>
    </source>
</evidence>
<accession>A0A0K1Q551</accession>
<dbReference type="KEGG" id="llu:AKJ09_07440"/>
<dbReference type="InterPro" id="IPR036457">
    <property type="entry name" value="PPM-type-like_dom_sf"/>
</dbReference>
<dbReference type="Proteomes" id="UP000064967">
    <property type="component" value="Chromosome"/>
</dbReference>
<name>A0A0K1Q551_9BACT</name>
<dbReference type="EMBL" id="CP012333">
    <property type="protein sequence ID" value="AKV00777.1"/>
    <property type="molecule type" value="Genomic_DNA"/>
</dbReference>
<dbReference type="SMART" id="SM00332">
    <property type="entry name" value="PP2Cc"/>
    <property type="match status" value="1"/>
</dbReference>
<dbReference type="PANTHER" id="PTHR47992">
    <property type="entry name" value="PROTEIN PHOSPHATASE"/>
    <property type="match status" value="1"/>
</dbReference>
<dbReference type="PROSITE" id="PS51746">
    <property type="entry name" value="PPM_2"/>
    <property type="match status" value="1"/>
</dbReference>
<evidence type="ECO:0000313" key="2">
    <source>
        <dbReference type="EMBL" id="AKV00777.1"/>
    </source>
</evidence>
<dbReference type="SUPFAM" id="SSF81606">
    <property type="entry name" value="PP2C-like"/>
    <property type="match status" value="1"/>
</dbReference>
<dbReference type="GO" id="GO:0004722">
    <property type="term" value="F:protein serine/threonine phosphatase activity"/>
    <property type="evidence" value="ECO:0007669"/>
    <property type="project" value="InterPro"/>
</dbReference>
<organism evidence="2 3">
    <name type="scientific">Labilithrix luteola</name>
    <dbReference type="NCBI Taxonomy" id="1391654"/>
    <lineage>
        <taxon>Bacteria</taxon>
        <taxon>Pseudomonadati</taxon>
        <taxon>Myxococcota</taxon>
        <taxon>Polyangia</taxon>
        <taxon>Polyangiales</taxon>
        <taxon>Labilitrichaceae</taxon>
        <taxon>Labilithrix</taxon>
    </lineage>
</organism>